<dbReference type="Gene3D" id="3.60.10.10">
    <property type="entry name" value="Endonuclease/exonuclease/phosphatase"/>
    <property type="match status" value="1"/>
</dbReference>
<dbReference type="Pfam" id="PF03372">
    <property type="entry name" value="Exo_endo_phos"/>
    <property type="match status" value="1"/>
</dbReference>
<keyword evidence="8" id="KW-0234">DNA repair</keyword>
<keyword evidence="7" id="KW-0460">Magnesium</keyword>
<evidence type="ECO:0000313" key="11">
    <source>
        <dbReference type="EMBL" id="MFD2541187.1"/>
    </source>
</evidence>
<evidence type="ECO:0000256" key="9">
    <source>
        <dbReference type="SAM" id="Phobius"/>
    </source>
</evidence>
<keyword evidence="9" id="KW-0472">Membrane</keyword>
<comment type="cofactor">
    <cofactor evidence="2">
        <name>Mg(2+)</name>
        <dbReference type="ChEBI" id="CHEBI:18420"/>
    </cofactor>
</comment>
<evidence type="ECO:0000256" key="6">
    <source>
        <dbReference type="ARBA" id="ARBA00022801"/>
    </source>
</evidence>
<dbReference type="InterPro" id="IPR036691">
    <property type="entry name" value="Endo/exonu/phosph_ase_sf"/>
</dbReference>
<keyword evidence="12" id="KW-1185">Reference proteome</keyword>
<evidence type="ECO:0000259" key="10">
    <source>
        <dbReference type="Pfam" id="PF03372"/>
    </source>
</evidence>
<dbReference type="InterPro" id="IPR051547">
    <property type="entry name" value="TDP2-like"/>
</dbReference>
<keyword evidence="6" id="KW-0378">Hydrolase</keyword>
<dbReference type="Proteomes" id="UP001597467">
    <property type="component" value="Unassembled WGS sequence"/>
</dbReference>
<accession>A0ABW5JXJ9</accession>
<dbReference type="RefSeq" id="WP_379900627.1">
    <property type="nucleotide sequence ID" value="NZ_JBHULM010000004.1"/>
</dbReference>
<keyword evidence="3" id="KW-0540">Nuclease</keyword>
<dbReference type="InterPro" id="IPR005135">
    <property type="entry name" value="Endo/exonuclease/phosphatase"/>
</dbReference>
<keyword evidence="4" id="KW-0479">Metal-binding</keyword>
<feature type="transmembrane region" description="Helical" evidence="9">
    <location>
        <begin position="68"/>
        <end position="86"/>
    </location>
</feature>
<evidence type="ECO:0000256" key="8">
    <source>
        <dbReference type="ARBA" id="ARBA00023204"/>
    </source>
</evidence>
<keyword evidence="9" id="KW-0812">Transmembrane</keyword>
<protein>
    <submittedName>
        <fullName evidence="11">Endonuclease/exonuclease/phosphatase family protein</fullName>
    </submittedName>
</protein>
<dbReference type="EMBL" id="JBHULM010000004">
    <property type="protein sequence ID" value="MFD2541187.1"/>
    <property type="molecule type" value="Genomic_DNA"/>
</dbReference>
<evidence type="ECO:0000313" key="12">
    <source>
        <dbReference type="Proteomes" id="UP001597467"/>
    </source>
</evidence>
<keyword evidence="11" id="KW-0255">Endonuclease</keyword>
<evidence type="ECO:0000256" key="3">
    <source>
        <dbReference type="ARBA" id="ARBA00022722"/>
    </source>
</evidence>
<proteinExistence type="predicted"/>
<evidence type="ECO:0000256" key="7">
    <source>
        <dbReference type="ARBA" id="ARBA00022842"/>
    </source>
</evidence>
<feature type="transmembrane region" description="Helical" evidence="9">
    <location>
        <begin position="12"/>
        <end position="32"/>
    </location>
</feature>
<evidence type="ECO:0000256" key="5">
    <source>
        <dbReference type="ARBA" id="ARBA00022763"/>
    </source>
</evidence>
<dbReference type="PANTHER" id="PTHR15822:SF4">
    <property type="entry name" value="TYROSYL-DNA PHOSPHODIESTERASE 2"/>
    <property type="match status" value="1"/>
</dbReference>
<evidence type="ECO:0000256" key="2">
    <source>
        <dbReference type="ARBA" id="ARBA00001946"/>
    </source>
</evidence>
<keyword evidence="5" id="KW-0227">DNA damage</keyword>
<sequence length="342" mass="39706">MKKLSFLNKIVFFFNSIAATILLLSYILPFVAPKNFSILSVLSLGVPFLIIINVLFFLYWLLKIKKQFFLSFVVLTIGYLSFGSLYKFSSKKEVSKANSLTVMNYNVRLFNLYNWIEEANTNIKLIDFIKEKAPDVVSFQEYHPNKNIDLSFFKYKFEKLTGNKIKFGQAIFSQYPIINSGSVAFPNTSNNAIFVDIVKQKDTIRIYNVHLQSLKLDTKVETISQEESERLVKRIGKSFIMQQKQTELFLKHKKECKYKVVVTGDFNNTAFSYVYKEIKEGLQDAFKVAGNGFGRTFDFKFFPTRIDFILVDKSFVVEAFKTFDVHYSDHFPVMATLSFLEN</sequence>
<comment type="caution">
    <text evidence="11">The sequence shown here is derived from an EMBL/GenBank/DDBJ whole genome shotgun (WGS) entry which is preliminary data.</text>
</comment>
<organism evidence="11 12">
    <name type="scientific">Lacinutrix gracilariae</name>
    <dbReference type="NCBI Taxonomy" id="1747198"/>
    <lineage>
        <taxon>Bacteria</taxon>
        <taxon>Pseudomonadati</taxon>
        <taxon>Bacteroidota</taxon>
        <taxon>Flavobacteriia</taxon>
        <taxon>Flavobacteriales</taxon>
        <taxon>Flavobacteriaceae</taxon>
        <taxon>Lacinutrix</taxon>
    </lineage>
</organism>
<feature type="transmembrane region" description="Helical" evidence="9">
    <location>
        <begin position="38"/>
        <end position="61"/>
    </location>
</feature>
<dbReference type="GO" id="GO:0004519">
    <property type="term" value="F:endonuclease activity"/>
    <property type="evidence" value="ECO:0007669"/>
    <property type="project" value="UniProtKB-KW"/>
</dbReference>
<feature type="domain" description="Endonuclease/exonuclease/phosphatase" evidence="10">
    <location>
        <begin position="104"/>
        <end position="330"/>
    </location>
</feature>
<dbReference type="PANTHER" id="PTHR15822">
    <property type="entry name" value="TRAF AND TNF RECEPTOR-ASSOCIATED PROTEIN"/>
    <property type="match status" value="1"/>
</dbReference>
<dbReference type="CDD" id="cd09084">
    <property type="entry name" value="EEP-2"/>
    <property type="match status" value="1"/>
</dbReference>
<keyword evidence="9" id="KW-1133">Transmembrane helix</keyword>
<evidence type="ECO:0000256" key="1">
    <source>
        <dbReference type="ARBA" id="ARBA00001936"/>
    </source>
</evidence>
<dbReference type="SUPFAM" id="SSF56219">
    <property type="entry name" value="DNase I-like"/>
    <property type="match status" value="1"/>
</dbReference>
<evidence type="ECO:0000256" key="4">
    <source>
        <dbReference type="ARBA" id="ARBA00022723"/>
    </source>
</evidence>
<name>A0ABW5JXJ9_9FLAO</name>
<comment type="cofactor">
    <cofactor evidence="1">
        <name>Mn(2+)</name>
        <dbReference type="ChEBI" id="CHEBI:29035"/>
    </cofactor>
</comment>
<gene>
    <name evidence="11" type="ORF">ACFSSB_02550</name>
</gene>
<reference evidence="12" key="1">
    <citation type="journal article" date="2019" name="Int. J. Syst. Evol. Microbiol.">
        <title>The Global Catalogue of Microorganisms (GCM) 10K type strain sequencing project: providing services to taxonomists for standard genome sequencing and annotation.</title>
        <authorList>
            <consortium name="The Broad Institute Genomics Platform"/>
            <consortium name="The Broad Institute Genome Sequencing Center for Infectious Disease"/>
            <person name="Wu L."/>
            <person name="Ma J."/>
        </authorList>
    </citation>
    <scope>NUCLEOTIDE SEQUENCE [LARGE SCALE GENOMIC DNA]</scope>
    <source>
        <strain evidence="12">KCTC 42808</strain>
    </source>
</reference>